<evidence type="ECO:0000256" key="11">
    <source>
        <dbReference type="RuleBase" id="RU368004"/>
    </source>
</evidence>
<keyword evidence="6 11" id="KW-0808">Transferase</keyword>
<reference evidence="15" key="1">
    <citation type="submission" date="2025-08" db="UniProtKB">
        <authorList>
            <consortium name="RefSeq"/>
        </authorList>
    </citation>
    <scope>IDENTIFICATION</scope>
    <source>
        <tissue evidence="15">Testes</tissue>
    </source>
</reference>
<dbReference type="PROSITE" id="PS50103">
    <property type="entry name" value="ZF_C3H1"/>
    <property type="match status" value="1"/>
</dbReference>
<comment type="subcellular location">
    <subcellularLocation>
        <location evidence="2 11">Cytoplasm</location>
    </subcellularLocation>
</comment>
<dbReference type="Proteomes" id="UP000694865">
    <property type="component" value="Unplaced"/>
</dbReference>
<dbReference type="EC" id="2.1.1.211" evidence="11"/>
<evidence type="ECO:0000256" key="2">
    <source>
        <dbReference type="ARBA" id="ARBA00004496"/>
    </source>
</evidence>
<evidence type="ECO:0000256" key="3">
    <source>
        <dbReference type="ARBA" id="ARBA00009056"/>
    </source>
</evidence>
<sequence>MEGLLLTDDQWVDRGVLECKAEKAGFWKAIELWLQKPHVVNRRLSGAVLFLRMDLPPESVLALIRQHSELLCREDFSTKSLKDHTGFESNAVGSSPGAADDEDTVGCHGNIVTFCIRKILPKQLDRNKSVNECVVLDKFHGYATFLTYPNNNEHKDGRDCPIMSAYRIGFQQNESRINLQTPAVSDVLSHPSDGVTNPHLDWLLSFLLPKIVKWSAESDSQQSVQYKSLVPIDNYTVLYQKLKQKYGAKMVEIWPENTDPLKFVYEDIAIATYLLLLWEAEREEKALVEKQTFIDLGCGNGLLVYILVSEGHAGKGIDVHKRKIWDLFGDDIDLQEVTITPSDKALFPDTDWIIGNHSDELTPWIPVIAARSSYTTRYFVLPCCFYDFNCKFRRKNSKIPQYLTYLEYVMHIGEVCGFDVQEDRMRIPSTKRVCQVGSSRIYPVEEHIDRETLIQGFIDDRCQQNCLTKMVSSGGTEVTEHAQYDHSASDGDHSLDTQSATPAWVHHFEPRAQTEAVRNCSKVDYFLRKHITKTIGDVLISKGSDNDYIDIEYANGSGKQWNTGGKIPLPEVAKLFDSNILKQLKNECGGLQTLLRNSHQVFQVYGGEVRLRDWSKIGPIRKGTASSNQVPDASSPTRKLLGKSHDASQLRKTKLCWFHSNHPDGCPRMAMDCTFAHGEEEMKQRPTFQK</sequence>
<keyword evidence="10" id="KW-0863">Zinc-finger</keyword>
<feature type="domain" description="C3H1-type" evidence="13">
    <location>
        <begin position="650"/>
        <end position="680"/>
    </location>
</feature>
<dbReference type="GeneID" id="102808842"/>
<keyword evidence="7 11" id="KW-0949">S-adenosyl-L-methionine</keyword>
<dbReference type="PANTHER" id="PTHR21210:SF0">
    <property type="entry name" value="TRNA (URACIL-O(2)-)-METHYLTRANSFERASE-RELATED"/>
    <property type="match status" value="1"/>
</dbReference>
<evidence type="ECO:0000256" key="4">
    <source>
        <dbReference type="ARBA" id="ARBA00022490"/>
    </source>
</evidence>
<evidence type="ECO:0000256" key="8">
    <source>
        <dbReference type="ARBA" id="ARBA00022694"/>
    </source>
</evidence>
<feature type="compositionally biased region" description="Polar residues" evidence="12">
    <location>
        <begin position="624"/>
        <end position="637"/>
    </location>
</feature>
<keyword evidence="10" id="KW-0862">Zinc</keyword>
<evidence type="ECO:0000256" key="9">
    <source>
        <dbReference type="ARBA" id="ARBA00047957"/>
    </source>
</evidence>
<accession>A0ABM0MSK5</accession>
<evidence type="ECO:0000313" key="15">
    <source>
        <dbReference type="RefSeq" id="XP_006822996.1"/>
    </source>
</evidence>
<comment type="catalytic activity">
    <reaction evidence="9 11">
        <text>uridine(44) in tRNA(Ser) + S-adenosyl-L-methionine = 2'-O-methyluridine(44) in tRNA(Ser) + S-adenosyl-L-homocysteine + H(+)</text>
        <dbReference type="Rhea" id="RHEA:43100"/>
        <dbReference type="Rhea" id="RHEA-COMP:10339"/>
        <dbReference type="Rhea" id="RHEA-COMP:10340"/>
        <dbReference type="ChEBI" id="CHEBI:15378"/>
        <dbReference type="ChEBI" id="CHEBI:57856"/>
        <dbReference type="ChEBI" id="CHEBI:59789"/>
        <dbReference type="ChEBI" id="CHEBI:65315"/>
        <dbReference type="ChEBI" id="CHEBI:74478"/>
        <dbReference type="EC" id="2.1.1.211"/>
    </reaction>
</comment>
<keyword evidence="8 11" id="KW-0819">tRNA processing</keyword>
<dbReference type="InterPro" id="IPR011671">
    <property type="entry name" value="tRNA_uracil_MeTrfase"/>
</dbReference>
<gene>
    <name evidence="15" type="primary">LOC102808842</name>
</gene>
<keyword evidence="14" id="KW-1185">Reference proteome</keyword>
<evidence type="ECO:0000256" key="7">
    <source>
        <dbReference type="ARBA" id="ARBA00022691"/>
    </source>
</evidence>
<evidence type="ECO:0000259" key="13">
    <source>
        <dbReference type="PROSITE" id="PS50103"/>
    </source>
</evidence>
<keyword evidence="5 11" id="KW-0489">Methyltransferase</keyword>
<proteinExistence type="inferred from homology"/>
<comment type="function">
    <text evidence="1">Probable adenosyl-L-methionine (AdoMet)-dependent tRNA (uracil-O(2)-)-methyltransferase.</text>
</comment>
<dbReference type="InterPro" id="IPR029063">
    <property type="entry name" value="SAM-dependent_MTases_sf"/>
</dbReference>
<dbReference type="RefSeq" id="XP_006822996.1">
    <property type="nucleotide sequence ID" value="XM_006822933.1"/>
</dbReference>
<keyword evidence="4 11" id="KW-0963">Cytoplasm</keyword>
<comment type="function">
    <text evidence="11">Adenosyl-L-methionine (AdoMet)-dependent tRNA (uracil-O(2)-)-methyltransferase.</text>
</comment>
<dbReference type="Pfam" id="PF07757">
    <property type="entry name" value="AdoMet_MTase"/>
    <property type="match status" value="1"/>
</dbReference>
<name>A0ABM0MSK5_SACKO</name>
<evidence type="ECO:0000256" key="6">
    <source>
        <dbReference type="ARBA" id="ARBA00022679"/>
    </source>
</evidence>
<evidence type="ECO:0000256" key="12">
    <source>
        <dbReference type="SAM" id="MobiDB-lite"/>
    </source>
</evidence>
<evidence type="ECO:0000256" key="1">
    <source>
        <dbReference type="ARBA" id="ARBA00002778"/>
    </source>
</evidence>
<dbReference type="PANTHER" id="PTHR21210">
    <property type="entry name" value="TRNA (URACIL-O(2)-)-METHYLTRANSFERASE-RELATED"/>
    <property type="match status" value="1"/>
</dbReference>
<comment type="similarity">
    <text evidence="3 11">Belongs to the TRM44 family.</text>
</comment>
<keyword evidence="10" id="KW-0479">Metal-binding</keyword>
<protein>
    <recommendedName>
        <fullName evidence="11">tRNA (uracil-O(2)-)-methyltransferase</fullName>
        <ecNumber evidence="11">2.1.1.211</ecNumber>
    </recommendedName>
</protein>
<feature type="region of interest" description="Disordered" evidence="12">
    <location>
        <begin position="620"/>
        <end position="644"/>
    </location>
</feature>
<dbReference type="SUPFAM" id="SSF53335">
    <property type="entry name" value="S-adenosyl-L-methionine-dependent methyltransferases"/>
    <property type="match status" value="1"/>
</dbReference>
<evidence type="ECO:0000256" key="10">
    <source>
        <dbReference type="PROSITE-ProRule" id="PRU00723"/>
    </source>
</evidence>
<dbReference type="InterPro" id="IPR000571">
    <property type="entry name" value="Znf_CCCH"/>
</dbReference>
<feature type="zinc finger region" description="C3H1-type" evidence="10">
    <location>
        <begin position="650"/>
        <end position="680"/>
    </location>
</feature>
<organism evidence="14 15">
    <name type="scientific">Saccoglossus kowalevskii</name>
    <name type="common">Acorn worm</name>
    <dbReference type="NCBI Taxonomy" id="10224"/>
    <lineage>
        <taxon>Eukaryota</taxon>
        <taxon>Metazoa</taxon>
        <taxon>Hemichordata</taxon>
        <taxon>Enteropneusta</taxon>
        <taxon>Harrimaniidae</taxon>
        <taxon>Saccoglossus</taxon>
    </lineage>
</organism>
<evidence type="ECO:0000256" key="5">
    <source>
        <dbReference type="ARBA" id="ARBA00022603"/>
    </source>
</evidence>
<evidence type="ECO:0000313" key="14">
    <source>
        <dbReference type="Proteomes" id="UP000694865"/>
    </source>
</evidence>